<evidence type="ECO:0000313" key="1">
    <source>
        <dbReference type="Proteomes" id="UP000887580"/>
    </source>
</evidence>
<reference evidence="2" key="1">
    <citation type="submission" date="2022-11" db="UniProtKB">
        <authorList>
            <consortium name="WormBaseParasite"/>
        </authorList>
    </citation>
    <scope>IDENTIFICATION</scope>
</reference>
<accession>A0AC35F795</accession>
<protein>
    <submittedName>
        <fullName evidence="2">Uncharacterized protein</fullName>
    </submittedName>
</protein>
<organism evidence="1 2">
    <name type="scientific">Panagrolaimus sp. PS1159</name>
    <dbReference type="NCBI Taxonomy" id="55785"/>
    <lineage>
        <taxon>Eukaryota</taxon>
        <taxon>Metazoa</taxon>
        <taxon>Ecdysozoa</taxon>
        <taxon>Nematoda</taxon>
        <taxon>Chromadorea</taxon>
        <taxon>Rhabditida</taxon>
        <taxon>Tylenchina</taxon>
        <taxon>Panagrolaimomorpha</taxon>
        <taxon>Panagrolaimoidea</taxon>
        <taxon>Panagrolaimidae</taxon>
        <taxon>Panagrolaimus</taxon>
    </lineage>
</organism>
<name>A0AC35F795_9BILA</name>
<dbReference type="Proteomes" id="UP000887580">
    <property type="component" value="Unplaced"/>
</dbReference>
<dbReference type="WBParaSite" id="PS1159_v2.g14513.t1">
    <property type="protein sequence ID" value="PS1159_v2.g14513.t1"/>
    <property type="gene ID" value="PS1159_v2.g14513"/>
</dbReference>
<evidence type="ECO:0000313" key="2">
    <source>
        <dbReference type="WBParaSite" id="PS1159_v2.g14513.t1"/>
    </source>
</evidence>
<proteinExistence type="predicted"/>
<sequence length="151" mass="17529">LMVEKPSETVIRRSQGFIDAPTKDKLERFYSAESARPLEKREIMLFCCKRISVMFKIIELLIDAAIEGLAKHRAKFDDNETVVELSAEGERYVQRSTTPEYIRSFAFGGVFRELIDSDAEVYETCPIPLLFVIVLQRRYSVLNRRQACTWI</sequence>